<protein>
    <recommendedName>
        <fullName evidence="4">PWWP domain-containing protein</fullName>
    </recommendedName>
</protein>
<sequence>MADTADSSIGGGDTPEQQQQQQPGQTRQVPTDPAQIAASAISPSSGEQHQWRGRDVVFVDPLDSTVPYWWPAMIVPTEEIDATMGCTGLGPSEYLVKYFEDFKYSTVNGSELRLFNTSQVPYTDFAAKSPQFLKDKAIKSALSYMRTGLVHAKFQWKLWQTGSETLSLPFVLDTAVSAATAPDADTGAEVGEAASMAVDEESDGSTLVTNLPQDPTSAVSATSGDPDLSANAADIEAEAEAEAGDRQDESDGNVSPNSSSTRSVSQSSRRITRSRSSGNLTPATLSPAKNSPQAASPSPSPSPQPAEPVSATTEATDGDKDDDDNAGDGDDEDDAPQEQQQQQQQQQAILTATPASTATAATTPETASPPRQTQQQQQQPTTRARRGRQPRVAANGTGTTTGTGTGRRGRPPLASKQHQNQNGAKHKRNSSAAVTSSGSGRRGPTVITDSTSMLTEESDNPAATAESSEIKRIVREMMDVQEEYRFFKVLVKRAAKDLWSEMGNEWPPSLGSSTRFGKRRKLA</sequence>
<evidence type="ECO:0000313" key="2">
    <source>
        <dbReference type="EMBL" id="KAJ1723540.1"/>
    </source>
</evidence>
<dbReference type="EMBL" id="JANBOJ010000062">
    <property type="protein sequence ID" value="KAJ1723540.1"/>
    <property type="molecule type" value="Genomic_DNA"/>
</dbReference>
<feature type="compositionally biased region" description="Acidic residues" evidence="1">
    <location>
        <begin position="319"/>
        <end position="336"/>
    </location>
</feature>
<dbReference type="SUPFAM" id="SSF63748">
    <property type="entry name" value="Tudor/PWWP/MBT"/>
    <property type="match status" value="1"/>
</dbReference>
<feature type="compositionally biased region" description="Low complexity" evidence="1">
    <location>
        <begin position="337"/>
        <end position="382"/>
    </location>
</feature>
<proteinExistence type="predicted"/>
<evidence type="ECO:0000256" key="1">
    <source>
        <dbReference type="SAM" id="MobiDB-lite"/>
    </source>
</evidence>
<evidence type="ECO:0008006" key="4">
    <source>
        <dbReference type="Google" id="ProtNLM"/>
    </source>
</evidence>
<gene>
    <name evidence="2" type="ORF">LPJ53_002109</name>
</gene>
<dbReference type="Gene3D" id="2.30.30.140">
    <property type="match status" value="1"/>
</dbReference>
<dbReference type="Proteomes" id="UP001149813">
    <property type="component" value="Unassembled WGS sequence"/>
</dbReference>
<keyword evidence="3" id="KW-1185">Reference proteome</keyword>
<feature type="region of interest" description="Disordered" evidence="1">
    <location>
        <begin position="1"/>
        <end position="49"/>
    </location>
</feature>
<dbReference type="OrthoDB" id="641149at2759"/>
<feature type="compositionally biased region" description="Polar residues" evidence="1">
    <location>
        <begin position="430"/>
        <end position="439"/>
    </location>
</feature>
<feature type="compositionally biased region" description="Polar residues" evidence="1">
    <location>
        <begin position="204"/>
        <end position="223"/>
    </location>
</feature>
<dbReference type="CDD" id="cd05162">
    <property type="entry name" value="PWWP"/>
    <property type="match status" value="1"/>
</dbReference>
<feature type="region of interest" description="Disordered" evidence="1">
    <location>
        <begin position="502"/>
        <end position="523"/>
    </location>
</feature>
<feature type="compositionally biased region" description="Low complexity" evidence="1">
    <location>
        <begin position="258"/>
        <end position="277"/>
    </location>
</feature>
<comment type="caution">
    <text evidence="2">The sequence shown here is derived from an EMBL/GenBank/DDBJ whole genome shotgun (WGS) entry which is preliminary data.</text>
</comment>
<name>A0A9W7Y4X3_9FUNG</name>
<evidence type="ECO:0000313" key="3">
    <source>
        <dbReference type="Proteomes" id="UP001149813"/>
    </source>
</evidence>
<feature type="compositionally biased region" description="Low complexity" evidence="1">
    <location>
        <begin position="14"/>
        <end position="45"/>
    </location>
</feature>
<organism evidence="2 3">
    <name type="scientific">Coemansia erecta</name>
    <dbReference type="NCBI Taxonomy" id="147472"/>
    <lineage>
        <taxon>Eukaryota</taxon>
        <taxon>Fungi</taxon>
        <taxon>Fungi incertae sedis</taxon>
        <taxon>Zoopagomycota</taxon>
        <taxon>Kickxellomycotina</taxon>
        <taxon>Kickxellomycetes</taxon>
        <taxon>Kickxellales</taxon>
        <taxon>Kickxellaceae</taxon>
        <taxon>Coemansia</taxon>
    </lineage>
</organism>
<feature type="region of interest" description="Disordered" evidence="1">
    <location>
        <begin position="196"/>
        <end position="467"/>
    </location>
</feature>
<feature type="compositionally biased region" description="Low complexity" evidence="1">
    <location>
        <begin position="286"/>
        <end position="297"/>
    </location>
</feature>
<accession>A0A9W7Y4X3</accession>
<reference evidence="2" key="1">
    <citation type="submission" date="2022-07" db="EMBL/GenBank/DDBJ databases">
        <title>Phylogenomic reconstructions and comparative analyses of Kickxellomycotina fungi.</title>
        <authorList>
            <person name="Reynolds N.K."/>
            <person name="Stajich J.E."/>
            <person name="Barry K."/>
            <person name="Grigoriev I.V."/>
            <person name="Crous P."/>
            <person name="Smith M.E."/>
        </authorList>
    </citation>
    <scope>NUCLEOTIDE SEQUENCE</scope>
    <source>
        <strain evidence="2">NBRC 32514</strain>
    </source>
</reference>
<dbReference type="AlphaFoldDB" id="A0A9W7Y4X3"/>